<evidence type="ECO:0008006" key="4">
    <source>
        <dbReference type="Google" id="ProtNLM"/>
    </source>
</evidence>
<sequence>MPAPVSVRRRLAPAAAAVLALAVGIAVGAGPLSDVGTGTEQLAARTGGETITDATARRALDAGDELAVAAAPGLYDDALADTGVALVVMPGADPEVVDGLRRQADAAGAVVTATWEVGDALLASGGTALVDSLGRRLLAQQPNLPVDADAPAYERLGGLLGVAVASTRPTGQEPVPATRTVAESLRTADLVDGPTEPRRRAPLVLVVLGSEPPADAELEAAGDAVASGLLSGLGERSVATVVAGSTASGAEGSLQRLRATGSAGDRGWSSVDGAERASGRVLAALALVQGVDGVAGDWGTSGADGALPRAPR</sequence>
<dbReference type="Proteomes" id="UP001501612">
    <property type="component" value="Unassembled WGS sequence"/>
</dbReference>
<protein>
    <recommendedName>
        <fullName evidence="4">Copper transporter</fullName>
    </recommendedName>
</protein>
<accession>A0ABP5AGV6</accession>
<feature type="signal peptide" evidence="1">
    <location>
        <begin position="1"/>
        <end position="28"/>
    </location>
</feature>
<comment type="caution">
    <text evidence="2">The sequence shown here is derived from an EMBL/GenBank/DDBJ whole genome shotgun (WGS) entry which is preliminary data.</text>
</comment>
<name>A0ABP5AGV6_9ACTN</name>
<dbReference type="RefSeq" id="WP_344005427.1">
    <property type="nucleotide sequence ID" value="NZ_BAAAMY010000003.1"/>
</dbReference>
<dbReference type="Pfam" id="PF11382">
    <property type="entry name" value="MctB"/>
    <property type="match status" value="1"/>
</dbReference>
<feature type="chain" id="PRO_5046336680" description="Copper transporter" evidence="1">
    <location>
        <begin position="29"/>
        <end position="312"/>
    </location>
</feature>
<evidence type="ECO:0000313" key="3">
    <source>
        <dbReference type="Proteomes" id="UP001501612"/>
    </source>
</evidence>
<evidence type="ECO:0000313" key="2">
    <source>
        <dbReference type="EMBL" id="GAA1913325.1"/>
    </source>
</evidence>
<reference evidence="3" key="1">
    <citation type="journal article" date="2019" name="Int. J. Syst. Evol. Microbiol.">
        <title>The Global Catalogue of Microorganisms (GCM) 10K type strain sequencing project: providing services to taxonomists for standard genome sequencing and annotation.</title>
        <authorList>
            <consortium name="The Broad Institute Genomics Platform"/>
            <consortium name="The Broad Institute Genome Sequencing Center for Infectious Disease"/>
            <person name="Wu L."/>
            <person name="Ma J."/>
        </authorList>
    </citation>
    <scope>NUCLEOTIDE SEQUENCE [LARGE SCALE GENOMIC DNA]</scope>
    <source>
        <strain evidence="3">JCM 14046</strain>
    </source>
</reference>
<dbReference type="EMBL" id="BAAAMY010000003">
    <property type="protein sequence ID" value="GAA1913325.1"/>
    <property type="molecule type" value="Genomic_DNA"/>
</dbReference>
<proteinExistence type="predicted"/>
<keyword evidence="3" id="KW-1185">Reference proteome</keyword>
<gene>
    <name evidence="2" type="ORF">GCM10009737_13450</name>
</gene>
<evidence type="ECO:0000256" key="1">
    <source>
        <dbReference type="SAM" id="SignalP"/>
    </source>
</evidence>
<organism evidence="2 3">
    <name type="scientific">Nocardioides lentus</name>
    <dbReference type="NCBI Taxonomy" id="338077"/>
    <lineage>
        <taxon>Bacteria</taxon>
        <taxon>Bacillati</taxon>
        <taxon>Actinomycetota</taxon>
        <taxon>Actinomycetes</taxon>
        <taxon>Propionibacteriales</taxon>
        <taxon>Nocardioidaceae</taxon>
        <taxon>Nocardioides</taxon>
    </lineage>
</organism>
<keyword evidence="1" id="KW-0732">Signal</keyword>
<dbReference type="InterPro" id="IPR021522">
    <property type="entry name" value="MctB"/>
</dbReference>